<reference evidence="3" key="1">
    <citation type="submission" date="2021-01" db="UniProtKB">
        <authorList>
            <consortium name="EnsemblPlants"/>
        </authorList>
    </citation>
    <scope>IDENTIFICATION</scope>
</reference>
<feature type="region of interest" description="Disordered" evidence="1">
    <location>
        <begin position="280"/>
        <end position="318"/>
    </location>
</feature>
<organism evidence="3 4">
    <name type="scientific">Kalanchoe fedtschenkoi</name>
    <name type="common">Lavender scallops</name>
    <name type="synonym">South American air plant</name>
    <dbReference type="NCBI Taxonomy" id="63787"/>
    <lineage>
        <taxon>Eukaryota</taxon>
        <taxon>Viridiplantae</taxon>
        <taxon>Streptophyta</taxon>
        <taxon>Embryophyta</taxon>
        <taxon>Tracheophyta</taxon>
        <taxon>Spermatophyta</taxon>
        <taxon>Magnoliopsida</taxon>
        <taxon>eudicotyledons</taxon>
        <taxon>Gunneridae</taxon>
        <taxon>Pentapetalae</taxon>
        <taxon>Saxifragales</taxon>
        <taxon>Crassulaceae</taxon>
        <taxon>Kalanchoe</taxon>
    </lineage>
</organism>
<dbReference type="EnsemblPlants" id="Kaladp0058s0053.1.v1.1">
    <property type="protein sequence ID" value="Kaladp0058s0053.1.v1.1"/>
    <property type="gene ID" value="Kaladp0058s0053.v1.1"/>
</dbReference>
<evidence type="ECO:0000313" key="4">
    <source>
        <dbReference type="Proteomes" id="UP000594263"/>
    </source>
</evidence>
<dbReference type="CDD" id="cd14481">
    <property type="entry name" value="SPX_AtSPX1_like"/>
    <property type="match status" value="1"/>
</dbReference>
<name>A0A7N1A0I8_KALFE</name>
<feature type="region of interest" description="Disordered" evidence="1">
    <location>
        <begin position="39"/>
        <end position="60"/>
    </location>
</feature>
<dbReference type="PANTHER" id="PTHR45978:SF3">
    <property type="entry name" value="SPX DOMAIN-CONTAINING PROTEIN 1-LIKE"/>
    <property type="match status" value="1"/>
</dbReference>
<evidence type="ECO:0000259" key="2">
    <source>
        <dbReference type="PROSITE" id="PS51382"/>
    </source>
</evidence>
<dbReference type="PANTHER" id="PTHR45978">
    <property type="entry name" value="SPX DOMAIN-CONTAINING PROTEIN 3"/>
    <property type="match status" value="1"/>
</dbReference>
<feature type="domain" description="SPX" evidence="2">
    <location>
        <begin position="1"/>
        <end position="162"/>
    </location>
</feature>
<keyword evidence="4" id="KW-1185">Reference proteome</keyword>
<feature type="compositionally biased region" description="Basic and acidic residues" evidence="1">
    <location>
        <begin position="39"/>
        <end position="55"/>
    </location>
</feature>
<proteinExistence type="predicted"/>
<dbReference type="OMA" id="MQQPFFT"/>
<feature type="region of interest" description="Disordered" evidence="1">
    <location>
        <begin position="198"/>
        <end position="249"/>
    </location>
</feature>
<dbReference type="GO" id="GO:0016036">
    <property type="term" value="P:cellular response to phosphate starvation"/>
    <property type="evidence" value="ECO:0007669"/>
    <property type="project" value="InterPro"/>
</dbReference>
<dbReference type="PROSITE" id="PS51382">
    <property type="entry name" value="SPX"/>
    <property type="match status" value="1"/>
</dbReference>
<dbReference type="Pfam" id="PF03105">
    <property type="entry name" value="SPX"/>
    <property type="match status" value="1"/>
</dbReference>
<dbReference type="InterPro" id="IPR031142">
    <property type="entry name" value="SPX_prot"/>
</dbReference>
<dbReference type="Gramene" id="Kaladp0058s0053.1.v1.1">
    <property type="protein sequence ID" value="Kaladp0058s0053.1.v1.1"/>
    <property type="gene ID" value="Kaladp0058s0053.v1.1"/>
</dbReference>
<protein>
    <recommendedName>
        <fullName evidence="2">SPX domain-containing protein</fullName>
    </recommendedName>
</protein>
<dbReference type="AlphaFoldDB" id="A0A7N1A0I8"/>
<feature type="compositionally biased region" description="Polar residues" evidence="1">
    <location>
        <begin position="280"/>
        <end position="296"/>
    </location>
</feature>
<dbReference type="Proteomes" id="UP000594263">
    <property type="component" value="Unplaced"/>
</dbReference>
<evidence type="ECO:0000256" key="1">
    <source>
        <dbReference type="SAM" id="MobiDB-lite"/>
    </source>
</evidence>
<sequence length="318" mass="35732">MKFWKSLNNLIEETLPDWRDKFLSYKDLKKRLKRIYPKEGGGESSRKRPRVEDRGAGSVAANEEEVVDEFVRGLENEVEKFNSFFVDKEEEYVIKWKELQEMMEEAKDSPDELVRVGREIVDLHGEMVLLENYSALNYTGIVKILKKYDKRSGTLIRLPFIQKVLQEPFFSMDVLNQLVNECESVLVRQFFSNNSQPASAHETASLDANQGQQGPSGLDPVTETNERPVPDANESAEINHSANRRPLEVPSELSEIKSMESMYGKLTLSALRVLKEIRSGSSTVSEFSLPPLQTNLGRGLDEGSPGAGTSGQAVSALS</sequence>
<dbReference type="InterPro" id="IPR004331">
    <property type="entry name" value="SPX_dom"/>
</dbReference>
<feature type="compositionally biased region" description="Polar residues" evidence="1">
    <location>
        <begin position="206"/>
        <end position="215"/>
    </location>
</feature>
<accession>A0A7N1A0I8</accession>
<evidence type="ECO:0000313" key="3">
    <source>
        <dbReference type="EnsemblPlants" id="Kaladp0058s0053.1.v1.1"/>
    </source>
</evidence>